<accession>A0A8S5M6R2</accession>
<reference evidence="1" key="1">
    <citation type="journal article" date="2021" name="Proc. Natl. Acad. Sci. U.S.A.">
        <title>A Catalog of Tens of Thousands of Viruses from Human Metagenomes Reveals Hidden Associations with Chronic Diseases.</title>
        <authorList>
            <person name="Tisza M.J."/>
            <person name="Buck C.B."/>
        </authorList>
    </citation>
    <scope>NUCLEOTIDE SEQUENCE</scope>
    <source>
        <strain evidence="1">CtHDv29</strain>
    </source>
</reference>
<sequence>MESYVKLSTEKYEELAKKCARYDMLFEAYKRTPSYRFDDVLKAILGAPEENAADTEDGKC</sequence>
<evidence type="ECO:0000313" key="1">
    <source>
        <dbReference type="EMBL" id="DAD77900.1"/>
    </source>
</evidence>
<dbReference type="EMBL" id="BK014836">
    <property type="protein sequence ID" value="DAD77900.1"/>
    <property type="molecule type" value="Genomic_DNA"/>
</dbReference>
<name>A0A8S5M6R2_9CAUD</name>
<protein>
    <submittedName>
        <fullName evidence="1">Uncharacterized protein</fullName>
    </submittedName>
</protein>
<organism evidence="1">
    <name type="scientific">Siphoviridae sp. ctHDv29</name>
    <dbReference type="NCBI Taxonomy" id="2826228"/>
    <lineage>
        <taxon>Viruses</taxon>
        <taxon>Duplodnaviria</taxon>
        <taxon>Heunggongvirae</taxon>
        <taxon>Uroviricota</taxon>
        <taxon>Caudoviricetes</taxon>
    </lineage>
</organism>
<proteinExistence type="predicted"/>